<dbReference type="InterPro" id="IPR011951">
    <property type="entry name" value="HAD-SF_hydro_IA_YjjG/PynA"/>
</dbReference>
<evidence type="ECO:0000313" key="1">
    <source>
        <dbReference type="EMBL" id="MDT0295536.1"/>
    </source>
</evidence>
<protein>
    <submittedName>
        <fullName evidence="1">YjjG family noncanonical pyrimidine nucleotidase</fullName>
    </submittedName>
</protein>
<name>A0ABU2KLF0_9FLAO</name>
<reference evidence="2" key="1">
    <citation type="submission" date="2023-07" db="EMBL/GenBank/DDBJ databases">
        <title>Isolating and identifying novel microbial strains from the Mariana Trench.</title>
        <authorList>
            <person name="Fu H."/>
        </authorList>
    </citation>
    <scope>NUCLEOTIDE SEQUENCE [LARGE SCALE GENOMIC DNA]</scope>
    <source>
        <strain evidence="2">T-y2</strain>
    </source>
</reference>
<dbReference type="InterPro" id="IPR036412">
    <property type="entry name" value="HAD-like_sf"/>
</dbReference>
<dbReference type="PANTHER" id="PTHR47478">
    <property type="match status" value="1"/>
</dbReference>
<dbReference type="SUPFAM" id="SSF56784">
    <property type="entry name" value="HAD-like"/>
    <property type="match status" value="1"/>
</dbReference>
<dbReference type="NCBIfam" id="TIGR01549">
    <property type="entry name" value="HAD-SF-IA-v1"/>
    <property type="match status" value="1"/>
</dbReference>
<dbReference type="Proteomes" id="UP001182991">
    <property type="component" value="Unassembled WGS sequence"/>
</dbReference>
<keyword evidence="2" id="KW-1185">Reference proteome</keyword>
<dbReference type="InterPro" id="IPR052550">
    <property type="entry name" value="Pyrimidine_5'-ntase_YjjG"/>
</dbReference>
<dbReference type="SFLD" id="SFLDS00003">
    <property type="entry name" value="Haloacid_Dehalogenase"/>
    <property type="match status" value="1"/>
</dbReference>
<accession>A0ABU2KLF0</accession>
<dbReference type="PANTHER" id="PTHR47478:SF1">
    <property type="entry name" value="PYRIMIDINE 5'-NUCLEOTIDASE YJJG"/>
    <property type="match status" value="1"/>
</dbReference>
<dbReference type="InterPro" id="IPR041492">
    <property type="entry name" value="HAD_2"/>
</dbReference>
<sequence length="228" mass="26694">MKNKITDIFFDLDHTLWDFEKNSALTFQKIFLKNKLDVNLDQFLESYIPINRKYWILFSQDKVLKEDLKYKRLQESFSKIEYKIEQKLIQQLSEDYVVHLSDHNFLFDDAHEVLKNLSSTYKLHIITNGFKEVQHLKLKNSKIDHYFNIIITSDDVGVKKPHPFIFESALGKANVNARASLMVGDNLEADIYGAERAGIESVLFDPENKIDHKGLKIKTLKELETLLN</sequence>
<dbReference type="SFLD" id="SFLDG01129">
    <property type="entry name" value="C1.5:_HAD__Beta-PGM__Phosphata"/>
    <property type="match status" value="1"/>
</dbReference>
<dbReference type="Gene3D" id="1.10.150.240">
    <property type="entry name" value="Putative phosphatase, domain 2"/>
    <property type="match status" value="1"/>
</dbReference>
<proteinExistence type="predicted"/>
<dbReference type="InterPro" id="IPR023198">
    <property type="entry name" value="PGP-like_dom2"/>
</dbReference>
<dbReference type="InterPro" id="IPR006439">
    <property type="entry name" value="HAD-SF_hydro_IA"/>
</dbReference>
<organism evidence="1 2">
    <name type="scientific">Mesonia ostreae</name>
    <dbReference type="NCBI Taxonomy" id="861110"/>
    <lineage>
        <taxon>Bacteria</taxon>
        <taxon>Pseudomonadati</taxon>
        <taxon>Bacteroidota</taxon>
        <taxon>Flavobacteriia</taxon>
        <taxon>Flavobacteriales</taxon>
        <taxon>Flavobacteriaceae</taxon>
        <taxon>Mesonia</taxon>
    </lineage>
</organism>
<gene>
    <name evidence="1" type="ORF">RLT85_12925</name>
</gene>
<dbReference type="NCBIfam" id="TIGR01509">
    <property type="entry name" value="HAD-SF-IA-v3"/>
    <property type="match status" value="1"/>
</dbReference>
<dbReference type="RefSeq" id="WP_311402462.1">
    <property type="nucleotide sequence ID" value="NZ_JAVRBG010000014.1"/>
</dbReference>
<dbReference type="InterPro" id="IPR023214">
    <property type="entry name" value="HAD_sf"/>
</dbReference>
<dbReference type="SFLD" id="SFLDG01135">
    <property type="entry name" value="C1.5.6:_HAD__Beta-PGM__Phospha"/>
    <property type="match status" value="1"/>
</dbReference>
<dbReference type="EMBL" id="JAVRBG010000014">
    <property type="protein sequence ID" value="MDT0295536.1"/>
    <property type="molecule type" value="Genomic_DNA"/>
</dbReference>
<evidence type="ECO:0000313" key="2">
    <source>
        <dbReference type="Proteomes" id="UP001182991"/>
    </source>
</evidence>
<dbReference type="NCBIfam" id="TIGR02254">
    <property type="entry name" value="YjjG_YfnB"/>
    <property type="match status" value="1"/>
</dbReference>
<dbReference type="Pfam" id="PF13419">
    <property type="entry name" value="HAD_2"/>
    <property type="match status" value="1"/>
</dbReference>
<comment type="caution">
    <text evidence="1">The sequence shown here is derived from an EMBL/GenBank/DDBJ whole genome shotgun (WGS) entry which is preliminary data.</text>
</comment>
<dbReference type="Gene3D" id="3.40.50.1000">
    <property type="entry name" value="HAD superfamily/HAD-like"/>
    <property type="match status" value="1"/>
</dbReference>